<comment type="caution">
    <text evidence="1">The sequence shown here is derived from an EMBL/GenBank/DDBJ whole genome shotgun (WGS) entry which is preliminary data.</text>
</comment>
<accession>A0A498KMI1</accession>
<reference evidence="1 2" key="1">
    <citation type="submission" date="2018-10" db="EMBL/GenBank/DDBJ databases">
        <title>A high-quality apple genome assembly.</title>
        <authorList>
            <person name="Hu J."/>
        </authorList>
    </citation>
    <scope>NUCLEOTIDE SEQUENCE [LARGE SCALE GENOMIC DNA]</scope>
    <source>
        <strain evidence="2">cv. HFTH1</strain>
        <tissue evidence="1">Young leaf</tissue>
    </source>
</reference>
<sequence>MKPGQRSDAFLLSCRTQGIKRCLMTGNPAEEVAVLAKSYQDSGFAWNTSIQPILFKTDATCGLFCHTFFLYPTGLRSKVKTLGGLVAYTESDLRGSAAKVKTLGGLVAYAESDLMIHHGVAYCGSLIVEFGLLTVESVLVEEFLAR</sequence>
<dbReference type="AlphaFoldDB" id="A0A498KMI1"/>
<keyword evidence="2" id="KW-1185">Reference proteome</keyword>
<dbReference type="EMBL" id="RDQH01000327">
    <property type="protein sequence ID" value="RXI08371.1"/>
    <property type="molecule type" value="Genomic_DNA"/>
</dbReference>
<evidence type="ECO:0000313" key="2">
    <source>
        <dbReference type="Proteomes" id="UP000290289"/>
    </source>
</evidence>
<gene>
    <name evidence="1" type="ORF">DVH24_022515</name>
</gene>
<evidence type="ECO:0000313" key="1">
    <source>
        <dbReference type="EMBL" id="RXI08371.1"/>
    </source>
</evidence>
<protein>
    <submittedName>
        <fullName evidence="1">Uncharacterized protein</fullName>
    </submittedName>
</protein>
<organism evidence="1 2">
    <name type="scientific">Malus domestica</name>
    <name type="common">Apple</name>
    <name type="synonym">Pyrus malus</name>
    <dbReference type="NCBI Taxonomy" id="3750"/>
    <lineage>
        <taxon>Eukaryota</taxon>
        <taxon>Viridiplantae</taxon>
        <taxon>Streptophyta</taxon>
        <taxon>Embryophyta</taxon>
        <taxon>Tracheophyta</taxon>
        <taxon>Spermatophyta</taxon>
        <taxon>Magnoliopsida</taxon>
        <taxon>eudicotyledons</taxon>
        <taxon>Gunneridae</taxon>
        <taxon>Pentapetalae</taxon>
        <taxon>rosids</taxon>
        <taxon>fabids</taxon>
        <taxon>Rosales</taxon>
        <taxon>Rosaceae</taxon>
        <taxon>Amygdaloideae</taxon>
        <taxon>Maleae</taxon>
        <taxon>Malus</taxon>
    </lineage>
</organism>
<dbReference type="Proteomes" id="UP000290289">
    <property type="component" value="Chromosome 1"/>
</dbReference>
<proteinExistence type="predicted"/>
<name>A0A498KMI1_MALDO</name>